<evidence type="ECO:0000256" key="1">
    <source>
        <dbReference type="ARBA" id="ARBA00022737"/>
    </source>
</evidence>
<dbReference type="EMBL" id="BLLK01000020">
    <property type="protein sequence ID" value="GFH45152.1"/>
    <property type="molecule type" value="Genomic_DNA"/>
</dbReference>
<dbReference type="GO" id="GO:0006620">
    <property type="term" value="P:post-translational protein targeting to endoplasmic reticulum membrane"/>
    <property type="evidence" value="ECO:0007669"/>
    <property type="project" value="TreeGrafter"/>
</dbReference>
<keyword evidence="6" id="KW-1185">Reference proteome</keyword>
<feature type="compositionally biased region" description="Basic residues" evidence="4">
    <location>
        <begin position="503"/>
        <end position="520"/>
    </location>
</feature>
<feature type="region of interest" description="Disordered" evidence="4">
    <location>
        <begin position="21"/>
        <end position="51"/>
    </location>
</feature>
<feature type="repeat" description="TPR" evidence="3">
    <location>
        <begin position="434"/>
        <end position="467"/>
    </location>
</feature>
<dbReference type="PANTHER" id="PTHR45831:SF4">
    <property type="match status" value="1"/>
</dbReference>
<gene>
    <name evidence="5" type="ORF">CTEN210_01626</name>
</gene>
<name>A0AAD3GZL0_9STRA</name>
<accession>A0AAD3GZL0</accession>
<comment type="caution">
    <text evidence="5">The sequence shown here is derived from an EMBL/GenBank/DDBJ whole genome shotgun (WGS) entry which is preliminary data.</text>
</comment>
<feature type="repeat" description="TPR" evidence="3">
    <location>
        <begin position="617"/>
        <end position="650"/>
    </location>
</feature>
<dbReference type="PANTHER" id="PTHR45831">
    <property type="entry name" value="LD24721P"/>
    <property type="match status" value="1"/>
</dbReference>
<organism evidence="5 6">
    <name type="scientific">Chaetoceros tenuissimus</name>
    <dbReference type="NCBI Taxonomy" id="426638"/>
    <lineage>
        <taxon>Eukaryota</taxon>
        <taxon>Sar</taxon>
        <taxon>Stramenopiles</taxon>
        <taxon>Ochrophyta</taxon>
        <taxon>Bacillariophyta</taxon>
        <taxon>Coscinodiscophyceae</taxon>
        <taxon>Chaetocerotophycidae</taxon>
        <taxon>Chaetocerotales</taxon>
        <taxon>Chaetocerotaceae</taxon>
        <taxon>Chaetoceros</taxon>
    </lineage>
</organism>
<sequence>MSLSIRTSLSNLTSVDRHAREYVKSSSNRRLSTRTKKTPLQSEISSKDAPGQNNVECTHMLLCLDHLRALRRSQSLKIQDKSKDFLTMAIWALNQSIIHETKSDGGTDPYFDTNNHQEDDEDTLVFGRGIKIPSFQTMESEFLYKITSRASDESPYEYDDQHPSNQMRLYKHEGLGSEPISLNDLIGLASQNHEWNMITRKQGEEIMQKDPMFLNFVEAVKAKGFFRISDDELVKRAKGGGRAITSRQKLEMAKEEVYQEKYRKVVDKFRTKLVENGFEDYGVQEENKENRREMAHTTQAREDYYDDEATVTGSVVGDMMKARDNGTLHFDDIDDDRSVSSRRSSTRRMTMSMKVSRKDIEEAEALKNKGNTCMQEKKYAQARDFYTEALEVAPSGPTSHVYYSNRAAALLSMRNFTEAVWDAERSINLKPKYAKAHARLGLAKFLLGHYESAVKAYTKAVQLEPNNKSSIQYLEKSKKKLSTRNTSPKNDIDDDVSSVSSRTRSRSDRRKSVLRSKLSKSKSESTDEGDEDPTMNQTSSDKLKEANQLKVEGNKAMARKKYSEAIAFYSKALRLAPAGPQSHVFFSNRAAAYCYLEKYEEAELDAERALALNPEFGKAHARLGLSRYFLKDYAGALEAYESALMYDPDNESSKIYLAKAKLKLGRRASVVPE</sequence>
<dbReference type="InterPro" id="IPR047150">
    <property type="entry name" value="SGT"/>
</dbReference>
<keyword evidence="1" id="KW-0677">Repeat</keyword>
<dbReference type="SUPFAM" id="SSF48452">
    <property type="entry name" value="TPR-like"/>
    <property type="match status" value="1"/>
</dbReference>
<dbReference type="PROSITE" id="PS50005">
    <property type="entry name" value="TPR"/>
    <property type="match status" value="4"/>
</dbReference>
<dbReference type="InterPro" id="IPR011990">
    <property type="entry name" value="TPR-like_helical_dom_sf"/>
</dbReference>
<dbReference type="GO" id="GO:0060090">
    <property type="term" value="F:molecular adaptor activity"/>
    <property type="evidence" value="ECO:0007669"/>
    <property type="project" value="TreeGrafter"/>
</dbReference>
<dbReference type="InterPro" id="IPR013105">
    <property type="entry name" value="TPR_2"/>
</dbReference>
<evidence type="ECO:0000256" key="3">
    <source>
        <dbReference type="PROSITE-ProRule" id="PRU00339"/>
    </source>
</evidence>
<proteinExistence type="predicted"/>
<feature type="region of interest" description="Disordered" evidence="4">
    <location>
        <begin position="475"/>
        <end position="551"/>
    </location>
</feature>
<dbReference type="Proteomes" id="UP001054902">
    <property type="component" value="Unassembled WGS sequence"/>
</dbReference>
<dbReference type="InterPro" id="IPR019734">
    <property type="entry name" value="TPR_rpt"/>
</dbReference>
<dbReference type="GO" id="GO:0016020">
    <property type="term" value="C:membrane"/>
    <property type="evidence" value="ECO:0007669"/>
    <property type="project" value="TreeGrafter"/>
</dbReference>
<dbReference type="Pfam" id="PF07719">
    <property type="entry name" value="TPR_2"/>
    <property type="match status" value="1"/>
</dbReference>
<feature type="repeat" description="TPR" evidence="3">
    <location>
        <begin position="546"/>
        <end position="579"/>
    </location>
</feature>
<evidence type="ECO:0000256" key="4">
    <source>
        <dbReference type="SAM" id="MobiDB-lite"/>
    </source>
</evidence>
<feature type="repeat" description="TPR" evidence="3">
    <location>
        <begin position="363"/>
        <end position="396"/>
    </location>
</feature>
<dbReference type="Pfam" id="PF00515">
    <property type="entry name" value="TPR_1"/>
    <property type="match status" value="2"/>
</dbReference>
<dbReference type="SMART" id="SM00028">
    <property type="entry name" value="TPR"/>
    <property type="match status" value="6"/>
</dbReference>
<evidence type="ECO:0000313" key="6">
    <source>
        <dbReference type="Proteomes" id="UP001054902"/>
    </source>
</evidence>
<evidence type="ECO:0000256" key="2">
    <source>
        <dbReference type="ARBA" id="ARBA00022803"/>
    </source>
</evidence>
<protein>
    <submittedName>
        <fullName evidence="5">Uncharacterized protein</fullName>
    </submittedName>
</protein>
<dbReference type="Gene3D" id="1.25.40.10">
    <property type="entry name" value="Tetratricopeptide repeat domain"/>
    <property type="match status" value="2"/>
</dbReference>
<dbReference type="AlphaFoldDB" id="A0AAD3GZL0"/>
<keyword evidence="2 3" id="KW-0802">TPR repeat</keyword>
<reference evidence="5 6" key="1">
    <citation type="journal article" date="2021" name="Sci. Rep.">
        <title>The genome of the diatom Chaetoceros tenuissimus carries an ancient integrated fragment of an extant virus.</title>
        <authorList>
            <person name="Hongo Y."/>
            <person name="Kimura K."/>
            <person name="Takaki Y."/>
            <person name="Yoshida Y."/>
            <person name="Baba S."/>
            <person name="Kobayashi G."/>
            <person name="Nagasaki K."/>
            <person name="Hano T."/>
            <person name="Tomaru Y."/>
        </authorList>
    </citation>
    <scope>NUCLEOTIDE SEQUENCE [LARGE SCALE GENOMIC DNA]</scope>
    <source>
        <strain evidence="5 6">NIES-3715</strain>
    </source>
</reference>
<dbReference type="GO" id="GO:0072380">
    <property type="term" value="C:TRC complex"/>
    <property type="evidence" value="ECO:0007669"/>
    <property type="project" value="TreeGrafter"/>
</dbReference>
<evidence type="ECO:0000313" key="5">
    <source>
        <dbReference type="EMBL" id="GFH45152.1"/>
    </source>
</evidence>
<dbReference type="PROSITE" id="PS50293">
    <property type="entry name" value="TPR_REGION"/>
    <property type="match status" value="1"/>
</dbReference>